<keyword evidence="3" id="KW-1185">Reference proteome</keyword>
<dbReference type="InterPro" id="IPR050471">
    <property type="entry name" value="AB_hydrolase"/>
</dbReference>
<dbReference type="PANTHER" id="PTHR43433:SF5">
    <property type="entry name" value="AB HYDROLASE-1 DOMAIN-CONTAINING PROTEIN"/>
    <property type="match status" value="1"/>
</dbReference>
<dbReference type="PANTHER" id="PTHR43433">
    <property type="entry name" value="HYDROLASE, ALPHA/BETA FOLD FAMILY PROTEIN"/>
    <property type="match status" value="1"/>
</dbReference>
<dbReference type="SUPFAM" id="SSF53474">
    <property type="entry name" value="alpha/beta-Hydrolases"/>
    <property type="match status" value="1"/>
</dbReference>
<name>A0ABV3P6A2_9ACTN</name>
<protein>
    <submittedName>
        <fullName evidence="2">Alpha/beta hydrolase</fullName>
    </submittedName>
</protein>
<sequence>MPARVLRDRTGGTLARPLAGGRSFPLTWVRSGPVQDVPVLFVPGGPGMASVLPYERLRATAAAHGVGSVMVEHRGIGLSRTDGAGRDLPVAEVTVEAAADDLAAVLDHLRIERAVVDGSSYGTYLAQVFGVRHPHRVAAMVLDSPLLSVADDLVAVRAHRRRLLWDAGTALAAAVRSVDADPDEAASVVPTVYEFAGPEALLRLLRARAEGKLEGLWRQVARLSEGELDGRGVRHVTEPDLVAGIGFGQLGYGLPPDGGPLDPQVAFARVAASRPPYRGEPYDLPSLVPGFTWPTVVVSGDLDLRTPRPVAERLVDLLPDGVLLELPGLGHSAMDTHQRAAVLVAAAVQAGTAHRLPALADRIAALPRRGASRLLGTAVRAAVRLGG</sequence>
<keyword evidence="2" id="KW-0378">Hydrolase</keyword>
<evidence type="ECO:0000259" key="1">
    <source>
        <dbReference type="Pfam" id="PF00561"/>
    </source>
</evidence>
<comment type="caution">
    <text evidence="2">The sequence shown here is derived from an EMBL/GenBank/DDBJ whole genome shotgun (WGS) entry which is preliminary data.</text>
</comment>
<dbReference type="EMBL" id="JBFNQN010000006">
    <property type="protein sequence ID" value="MEW9265149.1"/>
    <property type="molecule type" value="Genomic_DNA"/>
</dbReference>
<gene>
    <name evidence="2" type="ORF">AB1207_10355</name>
</gene>
<organism evidence="2 3">
    <name type="scientific">Kineococcus endophyticus</name>
    <dbReference type="NCBI Taxonomy" id="1181883"/>
    <lineage>
        <taxon>Bacteria</taxon>
        <taxon>Bacillati</taxon>
        <taxon>Actinomycetota</taxon>
        <taxon>Actinomycetes</taxon>
        <taxon>Kineosporiales</taxon>
        <taxon>Kineosporiaceae</taxon>
        <taxon>Kineococcus</taxon>
    </lineage>
</organism>
<reference evidence="2 3" key="1">
    <citation type="submission" date="2024-07" db="EMBL/GenBank/DDBJ databases">
        <authorList>
            <person name="Thanompreechachai J."/>
            <person name="Duangmal K."/>
        </authorList>
    </citation>
    <scope>NUCLEOTIDE SEQUENCE [LARGE SCALE GENOMIC DNA]</scope>
    <source>
        <strain evidence="2 3">KCTC 19886</strain>
    </source>
</reference>
<dbReference type="Proteomes" id="UP001555826">
    <property type="component" value="Unassembled WGS sequence"/>
</dbReference>
<evidence type="ECO:0000313" key="2">
    <source>
        <dbReference type="EMBL" id="MEW9265149.1"/>
    </source>
</evidence>
<dbReference type="GO" id="GO:0016787">
    <property type="term" value="F:hydrolase activity"/>
    <property type="evidence" value="ECO:0007669"/>
    <property type="project" value="UniProtKB-KW"/>
</dbReference>
<proteinExistence type="predicted"/>
<dbReference type="InterPro" id="IPR029058">
    <property type="entry name" value="AB_hydrolase_fold"/>
</dbReference>
<dbReference type="RefSeq" id="WP_367638087.1">
    <property type="nucleotide sequence ID" value="NZ_JBFNQN010000006.1"/>
</dbReference>
<dbReference type="Gene3D" id="3.40.50.1820">
    <property type="entry name" value="alpha/beta hydrolase"/>
    <property type="match status" value="1"/>
</dbReference>
<accession>A0ABV3P6A2</accession>
<feature type="domain" description="AB hydrolase-1" evidence="1">
    <location>
        <begin position="38"/>
        <end position="162"/>
    </location>
</feature>
<dbReference type="InterPro" id="IPR000073">
    <property type="entry name" value="AB_hydrolase_1"/>
</dbReference>
<dbReference type="Pfam" id="PF00561">
    <property type="entry name" value="Abhydrolase_1"/>
    <property type="match status" value="1"/>
</dbReference>
<evidence type="ECO:0000313" key="3">
    <source>
        <dbReference type="Proteomes" id="UP001555826"/>
    </source>
</evidence>